<name>A0ABV5FV40_9MICC</name>
<sequence length="80" mass="8834">MLSVRAGRAPAPPISRAQRDLRASGQQNSHAHTGARPQLAREGPEDEPFGRAGLAQFRIPAQRLDRQNDRQSFGPAHDQR</sequence>
<evidence type="ECO:0000256" key="1">
    <source>
        <dbReference type="SAM" id="MobiDB-lite"/>
    </source>
</evidence>
<organism evidence="2 3">
    <name type="scientific">Citricoccus parietis</name>
    <dbReference type="NCBI Taxonomy" id="592307"/>
    <lineage>
        <taxon>Bacteria</taxon>
        <taxon>Bacillati</taxon>
        <taxon>Actinomycetota</taxon>
        <taxon>Actinomycetes</taxon>
        <taxon>Micrococcales</taxon>
        <taxon>Micrococcaceae</taxon>
        <taxon>Citricoccus</taxon>
    </lineage>
</organism>
<feature type="region of interest" description="Disordered" evidence="1">
    <location>
        <begin position="1"/>
        <end position="80"/>
    </location>
</feature>
<gene>
    <name evidence="2" type="ORF">ACFFX0_04865</name>
</gene>
<accession>A0ABV5FV40</accession>
<evidence type="ECO:0000313" key="3">
    <source>
        <dbReference type="Proteomes" id="UP001589575"/>
    </source>
</evidence>
<protein>
    <submittedName>
        <fullName evidence="2">Uncharacterized protein</fullName>
    </submittedName>
</protein>
<dbReference type="EMBL" id="JBHMFI010000001">
    <property type="protein sequence ID" value="MFB9070553.1"/>
    <property type="molecule type" value="Genomic_DNA"/>
</dbReference>
<comment type="caution">
    <text evidence="2">The sequence shown here is derived from an EMBL/GenBank/DDBJ whole genome shotgun (WGS) entry which is preliminary data.</text>
</comment>
<evidence type="ECO:0000313" key="2">
    <source>
        <dbReference type="EMBL" id="MFB9070553.1"/>
    </source>
</evidence>
<dbReference type="Proteomes" id="UP001589575">
    <property type="component" value="Unassembled WGS sequence"/>
</dbReference>
<proteinExistence type="predicted"/>
<reference evidence="2 3" key="1">
    <citation type="submission" date="2024-09" db="EMBL/GenBank/DDBJ databases">
        <authorList>
            <person name="Sun Q."/>
            <person name="Mori K."/>
        </authorList>
    </citation>
    <scope>NUCLEOTIDE SEQUENCE [LARGE SCALE GENOMIC DNA]</scope>
    <source>
        <strain evidence="2 3">CCM 7609</strain>
    </source>
</reference>
<keyword evidence="3" id="KW-1185">Reference proteome</keyword>